<dbReference type="Pfam" id="PF13424">
    <property type="entry name" value="TPR_12"/>
    <property type="match status" value="1"/>
</dbReference>
<comment type="caution">
    <text evidence="3">The sequence shown here is derived from an EMBL/GenBank/DDBJ whole genome shotgun (WGS) entry which is preliminary data.</text>
</comment>
<dbReference type="PRINTS" id="PR00364">
    <property type="entry name" value="DISEASERSIST"/>
</dbReference>
<reference evidence="3 4" key="1">
    <citation type="submission" date="2019-03" db="EMBL/GenBank/DDBJ databases">
        <title>Draft genome sequences of novel Actinobacteria.</title>
        <authorList>
            <person name="Sahin N."/>
            <person name="Ay H."/>
            <person name="Saygin H."/>
        </authorList>
    </citation>
    <scope>NUCLEOTIDE SEQUENCE [LARGE SCALE GENOMIC DNA]</scope>
    <source>
        <strain evidence="3 4">H3C3</strain>
    </source>
</reference>
<dbReference type="RefSeq" id="WP_131898046.1">
    <property type="nucleotide sequence ID" value="NZ_SMKU01000164.1"/>
</dbReference>
<name>A0A4R5B4W5_9ACTN</name>
<dbReference type="EMBL" id="SMKU01000164">
    <property type="protein sequence ID" value="TDD79859.1"/>
    <property type="molecule type" value="Genomic_DNA"/>
</dbReference>
<evidence type="ECO:0000259" key="2">
    <source>
        <dbReference type="Pfam" id="PF00931"/>
    </source>
</evidence>
<dbReference type="Gene3D" id="1.25.40.10">
    <property type="entry name" value="Tetratricopeptide repeat domain"/>
    <property type="match status" value="2"/>
</dbReference>
<evidence type="ECO:0000256" key="1">
    <source>
        <dbReference type="SAM" id="MobiDB-lite"/>
    </source>
</evidence>
<proteinExistence type="predicted"/>
<dbReference type="NCBIfam" id="NF040586">
    <property type="entry name" value="FxSxx_TPR"/>
    <property type="match status" value="1"/>
</dbReference>
<dbReference type="PANTHER" id="PTHR46082">
    <property type="entry name" value="ATP/GTP-BINDING PROTEIN-RELATED"/>
    <property type="match status" value="1"/>
</dbReference>
<dbReference type="InterPro" id="IPR053137">
    <property type="entry name" value="NLR-like"/>
</dbReference>
<dbReference type="OrthoDB" id="580767at2"/>
<dbReference type="Gene3D" id="3.40.50.300">
    <property type="entry name" value="P-loop containing nucleotide triphosphate hydrolases"/>
    <property type="match status" value="2"/>
</dbReference>
<dbReference type="Proteomes" id="UP000294513">
    <property type="component" value="Unassembled WGS sequence"/>
</dbReference>
<feature type="region of interest" description="Disordered" evidence="1">
    <location>
        <begin position="437"/>
        <end position="457"/>
    </location>
</feature>
<protein>
    <submittedName>
        <fullName evidence="3">Tetratricopeptide repeat protein</fullName>
    </submittedName>
</protein>
<dbReference type="SUPFAM" id="SSF52540">
    <property type="entry name" value="P-loop containing nucleoside triphosphate hydrolases"/>
    <property type="match status" value="2"/>
</dbReference>
<dbReference type="InterPro" id="IPR027417">
    <property type="entry name" value="P-loop_NTPase"/>
</dbReference>
<feature type="region of interest" description="Disordered" evidence="1">
    <location>
        <begin position="83"/>
        <end position="104"/>
    </location>
</feature>
<evidence type="ECO:0000313" key="3">
    <source>
        <dbReference type="EMBL" id="TDD79859.1"/>
    </source>
</evidence>
<feature type="region of interest" description="Disordered" evidence="1">
    <location>
        <begin position="1082"/>
        <end position="1102"/>
    </location>
</feature>
<dbReference type="SUPFAM" id="SSF48452">
    <property type="entry name" value="TPR-like"/>
    <property type="match status" value="2"/>
</dbReference>
<dbReference type="InterPro" id="IPR002182">
    <property type="entry name" value="NB-ARC"/>
</dbReference>
<sequence length="1279" mass="137469">MSGPAGTTSIVFAAASRRLGRTAAVANTALIIAGRRLGVLIVDWSKDGPAAADYFERFGAGAPPDSRVLESLFEQLTPRRPRGWRFDRFQPPGDSGPIDVATPVSDGRTGQLPELPWEEPIDVVVDLVRRAVDGSGYRYVLVDTPTAPAAGLQEVIARTSDRTVVLSEASVAGKRAAAHLIRKIDDEALTDITVLPVISGMPPGEHGGGPAVGRVPVISDALGAPGGADDEQAILGVEGGAGPLRVPYDRDRAERHVLAVLADGPETPEVRAYVRLAELVTGGEVTAPPALSADARQNYRAALGLADTGSPREIAIVHAWQDRLWADWAGACVESGGAKAVLVDAEDPDAWAAAGPGGATGTPADDRVTVVMASENLFRTLPPEELPEHLDLVCRLPGTPEERVAGQPRVLSLDPGDPRRVTALERDLKARLDLLDRTAGPAPSPSPRPLVPRHPLMRPPRCRTNVMLFPHRVFAGRRDRLREMRDRLTARLQDPTPYVLSGPAGIGKTTLAQEYVRLFGADYDTVWWISARTPELTRLGLAELSRRLRVPPKGDAVAAVLAALAEQSRWLLVYDDVEDLSELDGLLPAEGAGHVIVTSRTVAPSSTALEALPTGVGVSMLRAQVPSLTAEQAEAIVAMLEGEPLALTLAGAWLRETTLRLRGRDREVADLADWASAEYQAKVAQRLDDDDGDVVAACLAVSLAEMDVQPLAPLAARVVELCSWLAPEGVGHRILASEPFREALAGSAGPEALRPLAADGMVLDQVLWLCARYGMAEVLAGGRLLRIHRRIQELVQEGLPAETRERRRRAVMLALARTVPAQVDGPIQQHDELFGELRRHLPRLEAGQETDPAVRHWIVEQARFGYVSGDRGRLEDSVAVIESVLAVWPGDHLTGRLWAQLANYLRDLGEATRALAAGDRAIGILTEAAADESLAGVGEHAILAARRGQAADRRRLGQFSQSLGQMQGIYERTRSRFGDGHRDTVLAALNLAEATHLNGGHQAALDIASEALEIQERRLGLDDWLTIRVAQRVAEYLVVLGEPGRAGLLLADQRERARLMPTPDPLAVLHLDHVQGILWRDHPGEPARRPGQGTGGAGQRTGLRGVQTKAAELLGPDHPYTLSAGFSLAIEAGLGDRPRKAVRLATACREGFQRRYGDGHPFVQLCLIGLSGFLLGDERTEEAVAHAQRAYDALVDLLGPGHPWTLAAGLQLSRALTASGDVDGALELDEDAVENALEYLGEEHPYLKVAEEAARCSRTALARGRPRRRPVLYVDVPCV</sequence>
<feature type="compositionally biased region" description="Pro residues" evidence="1">
    <location>
        <begin position="442"/>
        <end position="452"/>
    </location>
</feature>
<dbReference type="PANTHER" id="PTHR46082:SF6">
    <property type="entry name" value="AAA+ ATPASE DOMAIN-CONTAINING PROTEIN-RELATED"/>
    <property type="match status" value="1"/>
</dbReference>
<feature type="domain" description="NB-ARC" evidence="2">
    <location>
        <begin position="485"/>
        <end position="604"/>
    </location>
</feature>
<dbReference type="InterPro" id="IPR011990">
    <property type="entry name" value="TPR-like_helical_dom_sf"/>
</dbReference>
<dbReference type="GO" id="GO:0043531">
    <property type="term" value="F:ADP binding"/>
    <property type="evidence" value="ECO:0007669"/>
    <property type="project" value="InterPro"/>
</dbReference>
<keyword evidence="4" id="KW-1185">Reference proteome</keyword>
<evidence type="ECO:0000313" key="4">
    <source>
        <dbReference type="Proteomes" id="UP000294513"/>
    </source>
</evidence>
<gene>
    <name evidence="3" type="ORF">E1298_26935</name>
</gene>
<dbReference type="Pfam" id="PF00931">
    <property type="entry name" value="NB-ARC"/>
    <property type="match status" value="1"/>
</dbReference>
<organism evidence="3 4">
    <name type="scientific">Actinomadura rubrisoli</name>
    <dbReference type="NCBI Taxonomy" id="2530368"/>
    <lineage>
        <taxon>Bacteria</taxon>
        <taxon>Bacillati</taxon>
        <taxon>Actinomycetota</taxon>
        <taxon>Actinomycetes</taxon>
        <taxon>Streptosporangiales</taxon>
        <taxon>Thermomonosporaceae</taxon>
        <taxon>Actinomadura</taxon>
    </lineage>
</organism>
<dbReference type="AlphaFoldDB" id="A0A4R5B4W5"/>
<accession>A0A4R5B4W5</accession>